<dbReference type="GO" id="GO:0003911">
    <property type="term" value="F:DNA ligase (NAD+) activity"/>
    <property type="evidence" value="ECO:0007669"/>
    <property type="project" value="UniProtKB-EC"/>
</dbReference>
<evidence type="ECO:0000313" key="2">
    <source>
        <dbReference type="EMBL" id="MPM34020.1"/>
    </source>
</evidence>
<organism evidence="2">
    <name type="scientific">bioreactor metagenome</name>
    <dbReference type="NCBI Taxonomy" id="1076179"/>
    <lineage>
        <taxon>unclassified sequences</taxon>
        <taxon>metagenomes</taxon>
        <taxon>ecological metagenomes</taxon>
    </lineage>
</organism>
<dbReference type="AlphaFoldDB" id="A0A644YZI4"/>
<comment type="caution">
    <text evidence="2">The sequence shown here is derived from an EMBL/GenBank/DDBJ whole genome shotgun (WGS) entry which is preliminary data.</text>
</comment>
<dbReference type="GO" id="GO:0008408">
    <property type="term" value="F:3'-5' exonuclease activity"/>
    <property type="evidence" value="ECO:0007669"/>
    <property type="project" value="TreeGrafter"/>
</dbReference>
<dbReference type="Gene3D" id="3.30.420.10">
    <property type="entry name" value="Ribonuclease H-like superfamily/Ribonuclease H"/>
    <property type="match status" value="1"/>
</dbReference>
<dbReference type="InterPro" id="IPR036420">
    <property type="entry name" value="BRCT_dom_sf"/>
</dbReference>
<dbReference type="InterPro" id="IPR012337">
    <property type="entry name" value="RNaseH-like_sf"/>
</dbReference>
<dbReference type="InterPro" id="IPR036397">
    <property type="entry name" value="RNaseH_sf"/>
</dbReference>
<dbReference type="Gene3D" id="3.40.50.10190">
    <property type="entry name" value="BRCT domain"/>
    <property type="match status" value="1"/>
</dbReference>
<dbReference type="PROSITE" id="PS50172">
    <property type="entry name" value="BRCT"/>
    <property type="match status" value="1"/>
</dbReference>
<dbReference type="InterPro" id="IPR013520">
    <property type="entry name" value="Ribonucl_H"/>
</dbReference>
<sequence>MDNLTFTAFDTETATSHSASICQIGFVVVREGQITSEKSYLIQPPGNEYEARHSCIHGIDSLRTKDKPLFPEVWENIKDEFISSLLVAHNVSFDINILNSTLAYYNLPRPQCNCDCTYQLSGLKLKSLAESLGIVMTKHHDALSDAKACAQAYLFLKQGIKPNLTLIREYKNSNPFAGHEKLTGNILKPDLNVENILNPFYAKKVVFTGILQTMTRDEAAKKVKDLGADIDTGVTKRTDFVIVGQGAGPSKLKKIEDLNLSGFKIRIIIEDDFLNMIK</sequence>
<feature type="domain" description="BRCT" evidence="1">
    <location>
        <begin position="195"/>
        <end position="278"/>
    </location>
</feature>
<dbReference type="InterPro" id="IPR001357">
    <property type="entry name" value="BRCT_dom"/>
</dbReference>
<evidence type="ECO:0000259" key="1">
    <source>
        <dbReference type="PROSITE" id="PS50172"/>
    </source>
</evidence>
<dbReference type="Pfam" id="PF00929">
    <property type="entry name" value="RNase_T"/>
    <property type="match status" value="1"/>
</dbReference>
<dbReference type="SMART" id="SM00479">
    <property type="entry name" value="EXOIII"/>
    <property type="match status" value="1"/>
</dbReference>
<dbReference type="GO" id="GO:0005829">
    <property type="term" value="C:cytosol"/>
    <property type="evidence" value="ECO:0007669"/>
    <property type="project" value="TreeGrafter"/>
</dbReference>
<dbReference type="PANTHER" id="PTHR30231:SF42">
    <property type="entry name" value="EXONUCLEASE"/>
    <property type="match status" value="1"/>
</dbReference>
<dbReference type="CDD" id="cd17748">
    <property type="entry name" value="BRCT_DNA_ligase_like"/>
    <property type="match status" value="1"/>
</dbReference>
<proteinExistence type="predicted"/>
<dbReference type="SUPFAM" id="SSF52113">
    <property type="entry name" value="BRCT domain"/>
    <property type="match status" value="1"/>
</dbReference>
<dbReference type="Pfam" id="PF00533">
    <property type="entry name" value="BRCT"/>
    <property type="match status" value="1"/>
</dbReference>
<gene>
    <name evidence="2" type="primary">ligA_32</name>
    <name evidence="2" type="ORF">SDC9_80601</name>
</gene>
<keyword evidence="2" id="KW-0436">Ligase</keyword>
<protein>
    <submittedName>
        <fullName evidence="2">DNA ligase</fullName>
        <ecNumber evidence="2">6.5.1.2</ecNumber>
    </submittedName>
</protein>
<name>A0A644YZI4_9ZZZZ</name>
<reference evidence="2" key="1">
    <citation type="submission" date="2019-08" db="EMBL/GenBank/DDBJ databases">
        <authorList>
            <person name="Kucharzyk K."/>
            <person name="Murdoch R.W."/>
            <person name="Higgins S."/>
            <person name="Loffler F."/>
        </authorList>
    </citation>
    <scope>NUCLEOTIDE SEQUENCE</scope>
</reference>
<dbReference type="PANTHER" id="PTHR30231">
    <property type="entry name" value="DNA POLYMERASE III SUBUNIT EPSILON"/>
    <property type="match status" value="1"/>
</dbReference>
<dbReference type="EC" id="6.5.1.2" evidence="2"/>
<accession>A0A644YZI4</accession>
<dbReference type="SUPFAM" id="SSF53098">
    <property type="entry name" value="Ribonuclease H-like"/>
    <property type="match status" value="1"/>
</dbReference>
<dbReference type="EMBL" id="VSSQ01006842">
    <property type="protein sequence ID" value="MPM34020.1"/>
    <property type="molecule type" value="Genomic_DNA"/>
</dbReference>
<dbReference type="GO" id="GO:0003676">
    <property type="term" value="F:nucleic acid binding"/>
    <property type="evidence" value="ECO:0007669"/>
    <property type="project" value="InterPro"/>
</dbReference>